<evidence type="ECO:0000313" key="2">
    <source>
        <dbReference type="Proteomes" id="UP000630149"/>
    </source>
</evidence>
<sequence length="406" mass="46316">MSSYPIFSVLGIEIEYMLVDRDTLAVQPKSDAILHMLAGELVNEVPLGEIAASNELVMHVLELKNYGPKAPKTPIAEQFQQTILELQPRLQELNLQFLPTGAHPWMDPLLETHRWPHGDKSIYQQYDEIFNCQGHGWANLQSMHVNLPFSNDEEFAQLHNAVRLLLPLIPALAASTPFLDGKPTGLLDSRLDFYGRNQQRIPSISGQIIPEFITSKAQYEKEILNPMYADIRAFDPNGILQYEWLNSRGAIAKFESMAVEIRIIDSQECVYADIAIAHAIHAILNHWHQNSALYLENICPSEPLKAVYDASMKYGLAVEVDDSRLLEQWQLPPRRMSLREVWTLLIERISSELNSNSQLALEHILSHGNLSERILRACQNNYNRDTLKQVYRQLGNCLIENKLFKA</sequence>
<keyword evidence="1" id="KW-0436">Ligase</keyword>
<dbReference type="Proteomes" id="UP000630149">
    <property type="component" value="Unassembled WGS sequence"/>
</dbReference>
<dbReference type="GO" id="GO:0042398">
    <property type="term" value="P:modified amino acid biosynthetic process"/>
    <property type="evidence" value="ECO:0007669"/>
    <property type="project" value="InterPro"/>
</dbReference>
<dbReference type="InterPro" id="IPR006336">
    <property type="entry name" value="GCS2"/>
</dbReference>
<dbReference type="GO" id="GO:0004357">
    <property type="term" value="F:glutamate-cysteine ligase activity"/>
    <property type="evidence" value="ECO:0007669"/>
    <property type="project" value="InterPro"/>
</dbReference>
<accession>A0A917JTW6</accession>
<dbReference type="SUPFAM" id="SSF55931">
    <property type="entry name" value="Glutamine synthetase/guanido kinase"/>
    <property type="match status" value="1"/>
</dbReference>
<keyword evidence="2" id="KW-1185">Reference proteome</keyword>
<dbReference type="InterPro" id="IPR014746">
    <property type="entry name" value="Gln_synth/guanido_kin_cat_dom"/>
</dbReference>
<dbReference type="PANTHER" id="PTHR36510:SF1">
    <property type="entry name" value="GLUTAMATE--CYSTEINE LIGASE 2-RELATED"/>
    <property type="match status" value="1"/>
</dbReference>
<dbReference type="Pfam" id="PF04107">
    <property type="entry name" value="GCS2"/>
    <property type="match status" value="1"/>
</dbReference>
<reference evidence="1" key="2">
    <citation type="submission" date="2020-09" db="EMBL/GenBank/DDBJ databases">
        <authorList>
            <person name="Sun Q."/>
            <person name="Ohkuma M."/>
        </authorList>
    </citation>
    <scope>NUCLEOTIDE SEQUENCE</scope>
    <source>
        <strain evidence="1">JCM 13919</strain>
    </source>
</reference>
<evidence type="ECO:0000313" key="1">
    <source>
        <dbReference type="EMBL" id="GGI83912.1"/>
    </source>
</evidence>
<dbReference type="Gene3D" id="3.30.590.20">
    <property type="match status" value="1"/>
</dbReference>
<protein>
    <submittedName>
        <fullName evidence="1">Glutamate--cysteine ligase</fullName>
    </submittedName>
</protein>
<dbReference type="InterPro" id="IPR050141">
    <property type="entry name" value="GCL_type2/YbdK_subfam"/>
</dbReference>
<dbReference type="PANTHER" id="PTHR36510">
    <property type="entry name" value="GLUTAMATE--CYSTEINE LIGASE 2-RELATED"/>
    <property type="match status" value="1"/>
</dbReference>
<name>A0A917JTW6_9GAMM</name>
<dbReference type="OrthoDB" id="9804786at2"/>
<reference evidence="1" key="1">
    <citation type="journal article" date="2014" name="Int. J. Syst. Evol. Microbiol.">
        <title>Complete genome sequence of Corynebacterium casei LMG S-19264T (=DSM 44701T), isolated from a smear-ripened cheese.</title>
        <authorList>
            <consortium name="US DOE Joint Genome Institute (JGI-PGF)"/>
            <person name="Walter F."/>
            <person name="Albersmeier A."/>
            <person name="Kalinowski J."/>
            <person name="Ruckert C."/>
        </authorList>
    </citation>
    <scope>NUCLEOTIDE SEQUENCE</scope>
    <source>
        <strain evidence="1">JCM 13919</strain>
    </source>
</reference>
<gene>
    <name evidence="1" type="ORF">GCM10007966_10650</name>
</gene>
<dbReference type="AlphaFoldDB" id="A0A917JTW6"/>
<proteinExistence type="predicted"/>
<comment type="caution">
    <text evidence="1">The sequence shown here is derived from an EMBL/GenBank/DDBJ whole genome shotgun (WGS) entry which is preliminary data.</text>
</comment>
<dbReference type="RefSeq" id="WP_131776489.1">
    <property type="nucleotide sequence ID" value="NZ_BMOB01000004.1"/>
</dbReference>
<organism evidence="1 2">
    <name type="scientific">Legionella impletisoli</name>
    <dbReference type="NCBI Taxonomy" id="343510"/>
    <lineage>
        <taxon>Bacteria</taxon>
        <taxon>Pseudomonadati</taxon>
        <taxon>Pseudomonadota</taxon>
        <taxon>Gammaproteobacteria</taxon>
        <taxon>Legionellales</taxon>
        <taxon>Legionellaceae</taxon>
        <taxon>Legionella</taxon>
    </lineage>
</organism>
<dbReference type="EMBL" id="BMOB01000004">
    <property type="protein sequence ID" value="GGI83912.1"/>
    <property type="molecule type" value="Genomic_DNA"/>
</dbReference>